<dbReference type="InterPro" id="IPR024554">
    <property type="entry name" value="LEC1-like_C"/>
</dbReference>
<evidence type="ECO:0000313" key="4">
    <source>
        <dbReference type="Proteomes" id="UP000765509"/>
    </source>
</evidence>
<organism evidence="3 4">
    <name type="scientific">Austropuccinia psidii MF-1</name>
    <dbReference type="NCBI Taxonomy" id="1389203"/>
    <lineage>
        <taxon>Eukaryota</taxon>
        <taxon>Fungi</taxon>
        <taxon>Dikarya</taxon>
        <taxon>Basidiomycota</taxon>
        <taxon>Pucciniomycotina</taxon>
        <taxon>Pucciniomycetes</taxon>
        <taxon>Pucciniales</taxon>
        <taxon>Sphaerophragmiaceae</taxon>
        <taxon>Austropuccinia</taxon>
    </lineage>
</organism>
<reference evidence="3" key="1">
    <citation type="submission" date="2021-03" db="EMBL/GenBank/DDBJ databases">
        <title>Draft genome sequence of rust myrtle Austropuccinia psidii MF-1, a brazilian biotype.</title>
        <authorList>
            <person name="Quecine M.C."/>
            <person name="Pachon D.M.R."/>
            <person name="Bonatelli M.L."/>
            <person name="Correr F.H."/>
            <person name="Franceschini L.M."/>
            <person name="Leite T.F."/>
            <person name="Margarido G.R.A."/>
            <person name="Almeida C.A."/>
            <person name="Ferrarezi J.A."/>
            <person name="Labate C.A."/>
        </authorList>
    </citation>
    <scope>NUCLEOTIDE SEQUENCE</scope>
    <source>
        <strain evidence="3">MF-1</strain>
    </source>
</reference>
<dbReference type="GO" id="GO:0035091">
    <property type="term" value="F:phosphatidylinositol binding"/>
    <property type="evidence" value="ECO:0007669"/>
    <property type="project" value="TreeGrafter"/>
</dbReference>
<proteinExistence type="predicted"/>
<evidence type="ECO:0000259" key="2">
    <source>
        <dbReference type="Pfam" id="PF12825"/>
    </source>
</evidence>
<accession>A0A9Q3GVM4</accession>
<dbReference type="InterPro" id="IPR047168">
    <property type="entry name" value="LEC1-like"/>
</dbReference>
<dbReference type="Proteomes" id="UP000765509">
    <property type="component" value="Unassembled WGS sequence"/>
</dbReference>
<feature type="domain" description="PX" evidence="2">
    <location>
        <begin position="1421"/>
        <end position="1763"/>
    </location>
</feature>
<feature type="region of interest" description="Disordered" evidence="1">
    <location>
        <begin position="777"/>
        <end position="796"/>
    </location>
</feature>
<feature type="compositionally biased region" description="Low complexity" evidence="1">
    <location>
        <begin position="541"/>
        <end position="556"/>
    </location>
</feature>
<dbReference type="PANTHER" id="PTHR47185:SF1">
    <property type="entry name" value="PX DOMAIN-CONTAINING PROTEIN YPR097W"/>
    <property type="match status" value="1"/>
</dbReference>
<feature type="compositionally biased region" description="Basic and acidic residues" evidence="1">
    <location>
        <begin position="1243"/>
        <end position="1254"/>
    </location>
</feature>
<dbReference type="OrthoDB" id="71672at2759"/>
<name>A0A9Q3GVM4_9BASI</name>
<evidence type="ECO:0000313" key="3">
    <source>
        <dbReference type="EMBL" id="MBW0481062.1"/>
    </source>
</evidence>
<dbReference type="Pfam" id="PF12825">
    <property type="entry name" value="DUF3818"/>
    <property type="match status" value="1"/>
</dbReference>
<feature type="region of interest" description="Disordered" evidence="1">
    <location>
        <begin position="1230"/>
        <end position="1257"/>
    </location>
</feature>
<feature type="compositionally biased region" description="Polar residues" evidence="1">
    <location>
        <begin position="354"/>
        <end position="383"/>
    </location>
</feature>
<feature type="region of interest" description="Disordered" evidence="1">
    <location>
        <begin position="354"/>
        <end position="390"/>
    </location>
</feature>
<comment type="caution">
    <text evidence="3">The sequence shown here is derived from an EMBL/GenBank/DDBJ whole genome shotgun (WGS) entry which is preliminary data.</text>
</comment>
<feature type="region of interest" description="Disordered" evidence="1">
    <location>
        <begin position="811"/>
        <end position="836"/>
    </location>
</feature>
<gene>
    <name evidence="3" type="ORF">O181_020777</name>
</gene>
<sequence length="1868" mass="212399">MFKLPFLLFLSIDYFRKIIHNHLGRATVLEATNLMAHEPRSEKPSAELTSHQKADQVDIYVDSVASIPNLLSTSLKPLKSTAEDILLKDDRTLPLRISRSELSSSNNVPYFQAIEMDISASSIDRQIESFFLETPLQSPEVERSHTRPFELDANSHDLEQFLYRKSSYADRDNNGRNPYEAEPSVNSGFPKLRMTRSPSCTKSNQPRARMESAASTHAGREDEAASPRYLFLHKLPSHSRPPLKKTPSSLHFEHPEWDNNSDSPLHSAEQKGKGRSQSQSFQAKHHASHGPNPPKDTQKHKMENENYVTNSHDNKVTEASRILKSPQHVWYFVRRLVGLELRWEANQAWKLTNLESSSSGNPSNAENSPNGNNFYSPHNQSIDSPEKSLDQMSATTSHLPLLGFLLRDFVLTLPILRDIGAGVPNIYDGIQTNQEEILGGVTSSSAYWTSGIIPVLRRLHQSNLSNQIDLGSPGFLDILFGSYVTSVLERMITTHLNICDYNLSNMSSNVPLQLASNVATSQTNSPMLIPHHEIPRFRFSSLSTSEPSPHSSNQSPNGTSRRVNQLLEDEGTIFFHGFEKEPRRYSGISLQPSQRASIGVVTPSNSNCAFEPHSTTTSPDDRFEYNLLNQVPANVYEQNYDDPSSNGLIEPISFSRKHKGISPKLPLPSVSSSSGGIEPSNLAYINRVDVNNFVPHKISNENVEHLPQVFSPDSNEPTPFFSTPNESVTSLRERIKLLKLEGRVDSPRIYFKDKTNQKSPLTRKFSWKRPMVHKKTSQAVKGGDIRRKNPEHSDSERIDIQASDGSVSFTLITNSNSTPGTLPQSGGSHQRSNKFLDKKNSIRGYEIDESEAVNQPTLTARLRNLSGGSGLSSIRAPLRSKPIETASVESLGHYQKTTDTQKFYGSRPQPQIPQINSHHKGEALDIDKSRTMLQARKAPIAKRRFTVRSISQWKNSRQTSVSEHKEQMISINNSPIISSEQVNKSYFSYSSNAISSNSTRDSLSNSENKSCNKGHSSFCAEMRLPDSLIKGLSCPYETISSPEAIAFHSKYVLIPKSSLSWPWGEPVPFWKGTPVHEVSWGGFEVDIVGLRKGITVNKFIIRVRRPSRLDEYVVRKENEFKRYYSALSKHFPGAHLIRIPDHEVSVEDEMMSPDGLFLPVEASGMEENDRHTFTNRISCNEISEANFDPFFGPLAQSLAEHKEISAQAPMKPGQVGMSNHTGIPRFENQFPPGLGGPAKFRNRKDSVKSVGRREAPKRRNTLASLFGGGLHRSRFSLDTRSDRNEETKHDEVLETNNTFSWFVDRETVDDPRTISRDGISRRASMRALKRSPDAQRRALRAWLRDALSIRHIGHHRETAAFLLLGSMVPHEEDLLDIREREKIDEIRRKKRIQIAQRAAERAKSVYEYWCQMKDDIVNGKGIENFSDALRNCATVEDLPINFQKAFEWIRMEIAQRLHELLVIGNQSEVIFGKLLAFHAIFPWFLFKNVLKIRKPNLMCKALFELFLSKKLNIGKVKHNLARRLIEIAINETEGDPAEVERRIQACRGRIQSLTMCEKIIKYAYASREVKRMFRQYSDLENLELVVTIVRSAEEPRLDKYDLERIMRASHTYQTLLKKNRNRITNPMLENINVRLILDLKLYLRLVSQKRDSEQIRHIFSEASSVEAIEIVINPFLEFLKRTYQIGDAAKTIEDAQNFFEQLIKIVNALRSRIQDPQKSVRVLCRLLAKHQNNLYTWLHLIHRKDSIIEEFLQWLSTARDFFKRALVKPLLISEIISEVDIKKLETELDELIAWENEKRKRQYEQLCRRYSADVDGDDPVIVEGDGFGKSKIEPLIEPRPNPPSLDQITQCLRAFRVAISRILSHAAS</sequence>
<feature type="compositionally biased region" description="Polar residues" evidence="1">
    <location>
        <begin position="811"/>
        <end position="830"/>
    </location>
</feature>
<dbReference type="EMBL" id="AVOT02006227">
    <property type="protein sequence ID" value="MBW0481062.1"/>
    <property type="molecule type" value="Genomic_DNA"/>
</dbReference>
<keyword evidence="4" id="KW-1185">Reference proteome</keyword>
<feature type="compositionally biased region" description="Basic and acidic residues" evidence="1">
    <location>
        <begin position="783"/>
        <end position="796"/>
    </location>
</feature>
<protein>
    <recommendedName>
        <fullName evidence="2">PX domain-containing protein</fullName>
    </recommendedName>
</protein>
<feature type="region of interest" description="Disordered" evidence="1">
    <location>
        <begin position="169"/>
        <end position="300"/>
    </location>
</feature>
<dbReference type="PANTHER" id="PTHR47185">
    <property type="entry name" value="PX DOMAIN-CONTAINING PROTEIN YPR097W"/>
    <property type="match status" value="1"/>
</dbReference>
<feature type="compositionally biased region" description="Polar residues" evidence="1">
    <location>
        <begin position="196"/>
        <end position="206"/>
    </location>
</feature>
<feature type="region of interest" description="Disordered" evidence="1">
    <location>
        <begin position="541"/>
        <end position="561"/>
    </location>
</feature>
<evidence type="ECO:0000256" key="1">
    <source>
        <dbReference type="SAM" id="MobiDB-lite"/>
    </source>
</evidence>